<protein>
    <submittedName>
        <fullName evidence="2">Uncharacterized protein</fullName>
    </submittedName>
</protein>
<dbReference type="InterPro" id="IPR008402">
    <property type="entry name" value="APC_su15/mnd2"/>
</dbReference>
<dbReference type="Proteomes" id="UP000053095">
    <property type="component" value="Unassembled WGS sequence"/>
</dbReference>
<evidence type="ECO:0000313" key="2">
    <source>
        <dbReference type="EMBL" id="GAM40674.1"/>
    </source>
</evidence>
<comment type="caution">
    <text evidence="2">The sequence shown here is derived from an EMBL/GenBank/DDBJ whole genome shotgun (WGS) entry which is preliminary data.</text>
</comment>
<dbReference type="EMBL" id="DF933835">
    <property type="protein sequence ID" value="GAM40674.1"/>
    <property type="molecule type" value="Genomic_DNA"/>
</dbReference>
<evidence type="ECO:0000313" key="3">
    <source>
        <dbReference type="Proteomes" id="UP000053095"/>
    </source>
</evidence>
<keyword evidence="3" id="KW-1185">Reference proteome</keyword>
<feature type="compositionally biased region" description="Polar residues" evidence="1">
    <location>
        <begin position="26"/>
        <end position="36"/>
    </location>
</feature>
<reference evidence="3" key="1">
    <citation type="journal article" date="2015" name="Genome Announc.">
        <title>Draft genome sequence of Talaromyces cellulolyticus strain Y-94, a source of lignocellulosic biomass-degrading enzymes.</title>
        <authorList>
            <person name="Fujii T."/>
            <person name="Koike H."/>
            <person name="Sawayama S."/>
            <person name="Yano S."/>
            <person name="Inoue H."/>
        </authorList>
    </citation>
    <scope>NUCLEOTIDE SEQUENCE [LARGE SCALE GENOMIC DNA]</scope>
    <source>
        <strain evidence="3">Y-94</strain>
    </source>
</reference>
<feature type="region of interest" description="Disordered" evidence="1">
    <location>
        <begin position="22"/>
        <end position="54"/>
    </location>
</feature>
<sequence>MMSVPLVAPRDSHELWFGSSRARYRGSTNGSSSEPSASRRHQLHNGNGNLLTNAPTSTRALFSATTPSNSLAMLQLEERALRLRKANIASFGAAWIKPAGIPKTMQGMREEEAEREEGLAAAAQELNVAAMVAASQAGGVAGADMDAFGGETMLQQQQDLMMGGDNTGAAGEGDGIGADELERDLDDDIPEAEDGFGDSDEDGLVEEGEEAYEEELMDRNLDDDIPDGYPDEDDDDDDDEDDYDDDDDDELPAGDEIPVRDLDDDIPEANDLEDEDMDDDIPEAEEWQHTDSELEDNDDSDMDGDITNTLDPFAQYNSGADGGVSTNTQTPASANTARRRSQRSSTRLPPPPQAEMRRTRETEAQRRFLQRWSGGGAENDSDNETLPSPMMGVDNDDEDDDLRASITSAGYARGQAARNARMRQAQNRFGRFMRRGGPRDSLD</sequence>
<feature type="compositionally biased region" description="Polar residues" evidence="1">
    <location>
        <begin position="306"/>
        <end position="332"/>
    </location>
</feature>
<evidence type="ECO:0000256" key="1">
    <source>
        <dbReference type="SAM" id="MobiDB-lite"/>
    </source>
</evidence>
<feature type="compositionally biased region" description="Low complexity" evidence="1">
    <location>
        <begin position="412"/>
        <end position="430"/>
    </location>
</feature>
<feature type="compositionally biased region" description="Acidic residues" evidence="1">
    <location>
        <begin position="293"/>
        <end position="304"/>
    </location>
</feature>
<feature type="region of interest" description="Disordered" evidence="1">
    <location>
        <begin position="188"/>
        <end position="443"/>
    </location>
</feature>
<feature type="compositionally biased region" description="Polar residues" evidence="1">
    <location>
        <begin position="44"/>
        <end position="54"/>
    </location>
</feature>
<accession>A0A6N4SLS6</accession>
<dbReference type="AlphaFoldDB" id="A0A6N4SLS6"/>
<dbReference type="GO" id="GO:0031145">
    <property type="term" value="P:anaphase-promoting complex-dependent catabolic process"/>
    <property type="evidence" value="ECO:0007669"/>
    <property type="project" value="InterPro"/>
</dbReference>
<feature type="compositionally biased region" description="Acidic residues" evidence="1">
    <location>
        <begin position="262"/>
        <end position="285"/>
    </location>
</feature>
<dbReference type="Pfam" id="PF05841">
    <property type="entry name" value="Apc15p"/>
    <property type="match status" value="1"/>
</dbReference>
<gene>
    <name evidence="2" type="ORF">TCE0_039f13204</name>
</gene>
<feature type="compositionally biased region" description="Basic and acidic residues" evidence="1">
    <location>
        <begin position="355"/>
        <end position="366"/>
    </location>
</feature>
<organism evidence="2 3">
    <name type="scientific">Talaromyces pinophilus</name>
    <name type="common">Penicillium pinophilum</name>
    <dbReference type="NCBI Taxonomy" id="128442"/>
    <lineage>
        <taxon>Eukaryota</taxon>
        <taxon>Fungi</taxon>
        <taxon>Dikarya</taxon>
        <taxon>Ascomycota</taxon>
        <taxon>Pezizomycotina</taxon>
        <taxon>Eurotiomycetes</taxon>
        <taxon>Eurotiomycetidae</taxon>
        <taxon>Eurotiales</taxon>
        <taxon>Trichocomaceae</taxon>
        <taxon>Talaromyces</taxon>
        <taxon>Talaromyces sect. Talaromyces</taxon>
    </lineage>
</organism>
<feature type="compositionally biased region" description="Acidic residues" evidence="1">
    <location>
        <begin position="188"/>
        <end position="216"/>
    </location>
</feature>
<name>A0A6N4SLS6_TALPI</name>
<dbReference type="GO" id="GO:0005680">
    <property type="term" value="C:anaphase-promoting complex"/>
    <property type="evidence" value="ECO:0007669"/>
    <property type="project" value="InterPro"/>
</dbReference>
<proteinExistence type="predicted"/>
<feature type="compositionally biased region" description="Acidic residues" evidence="1">
    <location>
        <begin position="223"/>
        <end position="253"/>
    </location>
</feature>